<feature type="transmembrane region" description="Helical" evidence="1">
    <location>
        <begin position="81"/>
        <end position="101"/>
    </location>
</feature>
<sequence length="113" mass="12429">MPMYLLPITKYNLDVEIEMVINILSWIIVGLMSGFLVYLLFDRDKRYFLGTLLSGVVGAFVGGIAYLAIRIGSTANYITPGSVFWATVGSLLLLGLITVLVKSEDQDSAVRHV</sequence>
<feature type="transmembrane region" description="Helical" evidence="1">
    <location>
        <begin position="20"/>
        <end position="41"/>
    </location>
</feature>
<evidence type="ECO:0000256" key="1">
    <source>
        <dbReference type="SAM" id="Phobius"/>
    </source>
</evidence>
<comment type="caution">
    <text evidence="2">The sequence shown here is derived from an EMBL/GenBank/DDBJ whole genome shotgun (WGS) entry which is preliminary data.</text>
</comment>
<feature type="transmembrane region" description="Helical" evidence="1">
    <location>
        <begin position="48"/>
        <end position="69"/>
    </location>
</feature>
<keyword evidence="1" id="KW-0812">Transmembrane</keyword>
<dbReference type="AlphaFoldDB" id="A0A7C4XHK2"/>
<gene>
    <name evidence="2" type="ORF">ENR63_02330</name>
</gene>
<dbReference type="EMBL" id="DSRT01000123">
    <property type="protein sequence ID" value="HGW29735.1"/>
    <property type="molecule type" value="Genomic_DNA"/>
</dbReference>
<keyword evidence="1" id="KW-1133">Transmembrane helix</keyword>
<evidence type="ECO:0000313" key="2">
    <source>
        <dbReference type="EMBL" id="HGW29735.1"/>
    </source>
</evidence>
<proteinExistence type="predicted"/>
<keyword evidence="1" id="KW-0472">Membrane</keyword>
<name>A0A7C4XHK2_UNCKA</name>
<reference evidence="2" key="1">
    <citation type="journal article" date="2020" name="mSystems">
        <title>Genome- and Community-Level Interaction Insights into Carbon Utilization and Element Cycling Functions of Hydrothermarchaeota in Hydrothermal Sediment.</title>
        <authorList>
            <person name="Zhou Z."/>
            <person name="Liu Y."/>
            <person name="Xu W."/>
            <person name="Pan J."/>
            <person name="Luo Z.H."/>
            <person name="Li M."/>
        </authorList>
    </citation>
    <scope>NUCLEOTIDE SEQUENCE [LARGE SCALE GENOMIC DNA]</scope>
    <source>
        <strain evidence="2">SpSt-417</strain>
    </source>
</reference>
<organism evidence="2">
    <name type="scientific">candidate division WWE3 bacterium</name>
    <dbReference type="NCBI Taxonomy" id="2053526"/>
    <lineage>
        <taxon>Bacteria</taxon>
        <taxon>Katanobacteria</taxon>
    </lineage>
</organism>
<protein>
    <submittedName>
        <fullName evidence="2">GlsB/YeaQ/YmgE family stress response membrane protein</fullName>
    </submittedName>
</protein>
<accession>A0A7C4XHK2</accession>